<dbReference type="Gene3D" id="2.40.70.10">
    <property type="entry name" value="Acid Proteases"/>
    <property type="match status" value="1"/>
</dbReference>
<dbReference type="Proteomes" id="UP000295499">
    <property type="component" value="Unassembled WGS sequence"/>
</dbReference>
<dbReference type="GO" id="GO:0006508">
    <property type="term" value="P:proteolysis"/>
    <property type="evidence" value="ECO:0007669"/>
    <property type="project" value="UniProtKB-KW"/>
</dbReference>
<dbReference type="AlphaFoldDB" id="A0A4R6IFD8"/>
<dbReference type="OrthoDB" id="5580718at2"/>
<dbReference type="InterPro" id="IPR021109">
    <property type="entry name" value="Peptidase_aspartic_dom_sf"/>
</dbReference>
<comment type="caution">
    <text evidence="1">The sequence shown here is derived from an EMBL/GenBank/DDBJ whole genome shotgun (WGS) entry which is preliminary data.</text>
</comment>
<dbReference type="CDD" id="cd05483">
    <property type="entry name" value="retropepsin_like_bacteria"/>
    <property type="match status" value="1"/>
</dbReference>
<evidence type="ECO:0000313" key="2">
    <source>
        <dbReference type="Proteomes" id="UP000295499"/>
    </source>
</evidence>
<accession>A0A4R6IFD8</accession>
<proteinExistence type="predicted"/>
<dbReference type="GO" id="GO:0008233">
    <property type="term" value="F:peptidase activity"/>
    <property type="evidence" value="ECO:0007669"/>
    <property type="project" value="UniProtKB-KW"/>
</dbReference>
<dbReference type="InterPro" id="IPR034122">
    <property type="entry name" value="Retropepsin-like_bacterial"/>
</dbReference>
<organism evidence="1 2">
    <name type="scientific">Pedobacter duraquae</name>
    <dbReference type="NCBI Taxonomy" id="425511"/>
    <lineage>
        <taxon>Bacteria</taxon>
        <taxon>Pseudomonadati</taxon>
        <taxon>Bacteroidota</taxon>
        <taxon>Sphingobacteriia</taxon>
        <taxon>Sphingobacteriales</taxon>
        <taxon>Sphingobacteriaceae</taxon>
        <taxon>Pedobacter</taxon>
    </lineage>
</organism>
<sequence>MATIQRKRTNIFLRTIICCAILISCVSKVYAQRVTFNKGGINGKHYYEEIPYEFINGRIYLTPHFNGKKYKFLFDTGAPTQIGAELFKEIKSEVINKTDITDAAGNKTSLPIVSIKEFKLQGLVFNGIPALVSESELYKCLEIDGVLGSNIFRNSIIQISPAKRMLIITDDETKLTLDHGRQSELSWGEPQSYPFITVKLSDHKILKVGFDSGTYNFLRLSDKDLVKLGDSKVFEKLLSGYGASSRSLLGLQKPDSLFRLKLFSLDVNESVFTNVITETSKSNNSRLGTKLLDYGPITLDFLHHQFYFSTAKHSYDLQEKLWAFKPVIDQNKLVVGVVWESLKGKVNVGEEILEIDGKSCANINLCNWVNGGSEGVMTGDTTTVKIKDKDGNVKEIQLSRVP</sequence>
<dbReference type="EMBL" id="SNWM01000004">
    <property type="protein sequence ID" value="TDO20792.1"/>
    <property type="molecule type" value="Genomic_DNA"/>
</dbReference>
<keyword evidence="1" id="KW-0645">Protease</keyword>
<evidence type="ECO:0000313" key="1">
    <source>
        <dbReference type="EMBL" id="TDO20792.1"/>
    </source>
</evidence>
<dbReference type="SUPFAM" id="SSF50630">
    <property type="entry name" value="Acid proteases"/>
    <property type="match status" value="1"/>
</dbReference>
<keyword evidence="1" id="KW-0378">Hydrolase</keyword>
<name>A0A4R6IFD8_9SPHI</name>
<dbReference type="PROSITE" id="PS51257">
    <property type="entry name" value="PROKAR_LIPOPROTEIN"/>
    <property type="match status" value="1"/>
</dbReference>
<reference evidence="1 2" key="1">
    <citation type="submission" date="2019-03" db="EMBL/GenBank/DDBJ databases">
        <title>Genomic Encyclopedia of Archaeal and Bacterial Type Strains, Phase II (KMG-II): from individual species to whole genera.</title>
        <authorList>
            <person name="Goeker M."/>
        </authorList>
    </citation>
    <scope>NUCLEOTIDE SEQUENCE [LARGE SCALE GENOMIC DNA]</scope>
    <source>
        <strain evidence="1 2">DSM 19034</strain>
    </source>
</reference>
<keyword evidence="2" id="KW-1185">Reference proteome</keyword>
<dbReference type="RefSeq" id="WP_133557572.1">
    <property type="nucleotide sequence ID" value="NZ_SNWM01000004.1"/>
</dbReference>
<gene>
    <name evidence="1" type="ORF">CLV32_3426</name>
</gene>
<dbReference type="Pfam" id="PF13650">
    <property type="entry name" value="Asp_protease_2"/>
    <property type="match status" value="1"/>
</dbReference>
<protein>
    <submittedName>
        <fullName evidence="1">Aspartyl protease</fullName>
    </submittedName>
</protein>